<dbReference type="InParanoid" id="A0A5F9CAD1"/>
<evidence type="ECO:0000256" key="1">
    <source>
        <dbReference type="SAM" id="MobiDB-lite"/>
    </source>
</evidence>
<feature type="region of interest" description="Disordered" evidence="1">
    <location>
        <begin position="38"/>
        <end position="62"/>
    </location>
</feature>
<dbReference type="STRING" id="9986.ENSOCUP00000030464"/>
<dbReference type="AlphaFoldDB" id="A0A5F9CAD1"/>
<reference evidence="2" key="2">
    <citation type="submission" date="2025-08" db="UniProtKB">
        <authorList>
            <consortium name="Ensembl"/>
        </authorList>
    </citation>
    <scope>IDENTIFICATION</scope>
    <source>
        <strain evidence="2">Thorbecke</strain>
    </source>
</reference>
<evidence type="ECO:0000313" key="2">
    <source>
        <dbReference type="Ensembl" id="ENSOCUP00000030464.1"/>
    </source>
</evidence>
<dbReference type="Bgee" id="ENSOCUG00000035903">
    <property type="expression patterns" value="Expressed in blood and 13 other cell types or tissues"/>
</dbReference>
<keyword evidence="3" id="KW-1185">Reference proteome</keyword>
<accession>A0A5F9CAD1</accession>
<dbReference type="SMR" id="A0A5F9CAD1"/>
<reference evidence="2" key="3">
    <citation type="submission" date="2025-09" db="UniProtKB">
        <authorList>
            <consortium name="Ensembl"/>
        </authorList>
    </citation>
    <scope>IDENTIFICATION</scope>
    <source>
        <strain evidence="2">Thorbecke</strain>
    </source>
</reference>
<dbReference type="SUPFAM" id="SSF54928">
    <property type="entry name" value="RNA-binding domain, RBD"/>
    <property type="match status" value="1"/>
</dbReference>
<dbReference type="GO" id="GO:0003676">
    <property type="term" value="F:nucleic acid binding"/>
    <property type="evidence" value="ECO:0007669"/>
    <property type="project" value="InterPro"/>
</dbReference>
<dbReference type="Ensembl" id="ENSOCUT00000056379.1">
    <property type="protein sequence ID" value="ENSOCUP00000030464.1"/>
    <property type="gene ID" value="ENSOCUG00000035903.1"/>
</dbReference>
<evidence type="ECO:0000313" key="3">
    <source>
        <dbReference type="Proteomes" id="UP000001811"/>
    </source>
</evidence>
<reference evidence="2 3" key="1">
    <citation type="journal article" date="2011" name="Nature">
        <title>A high-resolution map of human evolutionary constraint using 29 mammals.</title>
        <authorList>
            <person name="Lindblad-Toh K."/>
            <person name="Garber M."/>
            <person name="Zuk O."/>
            <person name="Lin M.F."/>
            <person name="Parker B.J."/>
            <person name="Washietl S."/>
            <person name="Kheradpour P."/>
            <person name="Ernst J."/>
            <person name="Jordan G."/>
            <person name="Mauceli E."/>
            <person name="Ward L.D."/>
            <person name="Lowe C.B."/>
            <person name="Holloway A.K."/>
            <person name="Clamp M."/>
            <person name="Gnerre S."/>
            <person name="Alfoldi J."/>
            <person name="Beal K."/>
            <person name="Chang J."/>
            <person name="Clawson H."/>
            <person name="Cuff J."/>
            <person name="Di Palma F."/>
            <person name="Fitzgerald S."/>
            <person name="Flicek P."/>
            <person name="Guttman M."/>
            <person name="Hubisz M.J."/>
            <person name="Jaffe D.B."/>
            <person name="Jungreis I."/>
            <person name="Kent W.J."/>
            <person name="Kostka D."/>
            <person name="Lara M."/>
            <person name="Martins A.L."/>
            <person name="Massingham T."/>
            <person name="Moltke I."/>
            <person name="Raney B.J."/>
            <person name="Rasmussen M.D."/>
            <person name="Robinson J."/>
            <person name="Stark A."/>
            <person name="Vilella A.J."/>
            <person name="Wen J."/>
            <person name="Xie X."/>
            <person name="Zody M.C."/>
            <person name="Baldwin J."/>
            <person name="Bloom T."/>
            <person name="Chin C.W."/>
            <person name="Heiman D."/>
            <person name="Nicol R."/>
            <person name="Nusbaum C."/>
            <person name="Young S."/>
            <person name="Wilkinson J."/>
            <person name="Worley K.C."/>
            <person name="Kovar C.L."/>
            <person name="Muzny D.M."/>
            <person name="Gibbs R.A."/>
            <person name="Cree A."/>
            <person name="Dihn H.H."/>
            <person name="Fowler G."/>
            <person name="Jhangiani S."/>
            <person name="Joshi V."/>
            <person name="Lee S."/>
            <person name="Lewis L.R."/>
            <person name="Nazareth L.V."/>
            <person name="Okwuonu G."/>
            <person name="Santibanez J."/>
            <person name="Warren W.C."/>
            <person name="Mardis E.R."/>
            <person name="Weinstock G.M."/>
            <person name="Wilson R.K."/>
            <person name="Delehaunty K."/>
            <person name="Dooling D."/>
            <person name="Fronik C."/>
            <person name="Fulton L."/>
            <person name="Fulton B."/>
            <person name="Graves T."/>
            <person name="Minx P."/>
            <person name="Sodergren E."/>
            <person name="Birney E."/>
            <person name="Margulies E.H."/>
            <person name="Herrero J."/>
            <person name="Green E.D."/>
            <person name="Haussler D."/>
            <person name="Siepel A."/>
            <person name="Goldman N."/>
            <person name="Pollard K.S."/>
            <person name="Pedersen J.S."/>
            <person name="Lander E.S."/>
            <person name="Kellis M."/>
        </authorList>
    </citation>
    <scope>NUCLEOTIDE SEQUENCE [LARGE SCALE GENOMIC DNA]</scope>
    <source>
        <strain evidence="2 3">Thorbecke inbred</strain>
    </source>
</reference>
<evidence type="ECO:0008006" key="4">
    <source>
        <dbReference type="Google" id="ProtNLM"/>
    </source>
</evidence>
<dbReference type="InterPro" id="IPR035979">
    <property type="entry name" value="RBD_domain_sf"/>
</dbReference>
<name>A0A5F9CAD1_RABIT</name>
<proteinExistence type="predicted"/>
<dbReference type="EMBL" id="AAGW02047673">
    <property type="status" value="NOT_ANNOTATED_CDS"/>
    <property type="molecule type" value="Genomic_DNA"/>
</dbReference>
<dbReference type="Proteomes" id="UP000001811">
    <property type="component" value="Chromosome 14"/>
</dbReference>
<protein>
    <recommendedName>
        <fullName evidence="4">RRM domain-containing protein</fullName>
    </recommendedName>
</protein>
<dbReference type="GeneTree" id="ENSGT00980000201936"/>
<organism evidence="2 3">
    <name type="scientific">Oryctolagus cuniculus</name>
    <name type="common">Rabbit</name>
    <dbReference type="NCBI Taxonomy" id="9986"/>
    <lineage>
        <taxon>Eukaryota</taxon>
        <taxon>Metazoa</taxon>
        <taxon>Chordata</taxon>
        <taxon>Craniata</taxon>
        <taxon>Vertebrata</taxon>
        <taxon>Euteleostomi</taxon>
        <taxon>Mammalia</taxon>
        <taxon>Eutheria</taxon>
        <taxon>Euarchontoglires</taxon>
        <taxon>Glires</taxon>
        <taxon>Lagomorpha</taxon>
        <taxon>Leporidae</taxon>
        <taxon>Oryctolagus</taxon>
    </lineage>
</organism>
<sequence length="62" mass="6385">VSGGLAPSKGTVYVSSLPFSLTNSDLYGIFSKYASPGHSLPASPAEDEQGHGDPVQGSLHIR</sequence>